<dbReference type="EMBL" id="LR797388">
    <property type="protein sequence ID" value="CAB4212859.1"/>
    <property type="molecule type" value="Genomic_DNA"/>
</dbReference>
<accession>A0A6J5RQI5</accession>
<sequence length="600" mass="65425">MATVPRDGFDAALAPASLGRQESIASPELFGAESRRQMEMGAQLVDAGTKLNTVAIKLQEQDNLTAVQAANIKYQEAAQKFQLEAREKRTLNAAAGVTGDFDQFHEKLVKEVGDTLGNDSQKRAFGVMTGKSRLAFRHDLGTFELAEGKKAYAATTDASISQSLNSAATAATDDAARVFIGDAVNSAKAYAAINSYSDVQRDEYVGKVRTNAHKQRIEDLAVRDPARAHEYFKAVEKEIDGAQRAEIGAKAERATSEGIGVAAAEAAWKQFRPTTADAPIPSEKIANAIRESLKGQPEAVKIAGIKKGLEWADRLKADYAQENKQNDEAQVAAVSRLVLEGKSTSAIKSSSEWAILARDNPTAAAKMNEHLISVETTKLNRANAQEQRNQQVLNRTMAGAFLRYSNPDALNAMSEDEITNLVPVLGNDYTVHLMQQKRALIKNPAKIIEARIDQQDFDHVAQEIGLRPFAPNKSEEEKAKLGELKYAVETRINAEQGAAKRQLTRDEKMRLVKETVDNKVMVERFMWPDSQKPAALLAPDEVSKAYVTVKGQEIKLADIPSDFRSGAIAALRKRNVAPTEQAIAGMWAASRKPADAIGGR</sequence>
<gene>
    <name evidence="1" type="ORF">UFOVP1326_52</name>
    <name evidence="2" type="ORF">UFOVP1436_39</name>
</gene>
<organism evidence="1">
    <name type="scientific">uncultured Caudovirales phage</name>
    <dbReference type="NCBI Taxonomy" id="2100421"/>
    <lineage>
        <taxon>Viruses</taxon>
        <taxon>Duplodnaviria</taxon>
        <taxon>Heunggongvirae</taxon>
        <taxon>Uroviricota</taxon>
        <taxon>Caudoviricetes</taxon>
        <taxon>Peduoviridae</taxon>
        <taxon>Maltschvirus</taxon>
        <taxon>Maltschvirus maltsch</taxon>
    </lineage>
</organism>
<reference evidence="1" key="1">
    <citation type="submission" date="2020-05" db="EMBL/GenBank/DDBJ databases">
        <authorList>
            <person name="Chiriac C."/>
            <person name="Salcher M."/>
            <person name="Ghai R."/>
            <person name="Kavagutti S V."/>
        </authorList>
    </citation>
    <scope>NUCLEOTIDE SEQUENCE</scope>
</reference>
<protein>
    <submittedName>
        <fullName evidence="1">Uncharacterized protein</fullName>
    </submittedName>
</protein>
<name>A0A6J5RQI5_9CAUD</name>
<dbReference type="EMBL" id="LR797276">
    <property type="protein sequence ID" value="CAB4199503.1"/>
    <property type="molecule type" value="Genomic_DNA"/>
</dbReference>
<evidence type="ECO:0000313" key="1">
    <source>
        <dbReference type="EMBL" id="CAB4199503.1"/>
    </source>
</evidence>
<proteinExistence type="predicted"/>
<evidence type="ECO:0000313" key="2">
    <source>
        <dbReference type="EMBL" id="CAB4212859.1"/>
    </source>
</evidence>